<dbReference type="AlphaFoldDB" id="A0A182XFC8"/>
<evidence type="ECO:0000313" key="2">
    <source>
        <dbReference type="Proteomes" id="UP000076407"/>
    </source>
</evidence>
<dbReference type="Proteomes" id="UP000076407">
    <property type="component" value="Unassembled WGS sequence"/>
</dbReference>
<reference evidence="1" key="1">
    <citation type="submission" date="2020-05" db="UniProtKB">
        <authorList>
            <consortium name="EnsemblMetazoa"/>
        </authorList>
    </citation>
    <scope>IDENTIFICATION</scope>
    <source>
        <strain evidence="1">SANGQUA</strain>
    </source>
</reference>
<keyword evidence="2" id="KW-1185">Reference proteome</keyword>
<dbReference type="VEuPathDB" id="VectorBase:AQUA008535"/>
<evidence type="ECO:0008006" key="3">
    <source>
        <dbReference type="Google" id="ProtNLM"/>
    </source>
</evidence>
<organism evidence="1 2">
    <name type="scientific">Anopheles quadriannulatus</name>
    <name type="common">Mosquito</name>
    <dbReference type="NCBI Taxonomy" id="34691"/>
    <lineage>
        <taxon>Eukaryota</taxon>
        <taxon>Metazoa</taxon>
        <taxon>Ecdysozoa</taxon>
        <taxon>Arthropoda</taxon>
        <taxon>Hexapoda</taxon>
        <taxon>Insecta</taxon>
        <taxon>Pterygota</taxon>
        <taxon>Neoptera</taxon>
        <taxon>Endopterygota</taxon>
        <taxon>Diptera</taxon>
        <taxon>Nematocera</taxon>
        <taxon>Culicoidea</taxon>
        <taxon>Culicidae</taxon>
        <taxon>Anophelinae</taxon>
        <taxon>Anopheles</taxon>
    </lineage>
</organism>
<dbReference type="EnsemblMetazoa" id="AQUA008535-RA">
    <property type="protein sequence ID" value="AQUA008535-PA"/>
    <property type="gene ID" value="AQUA008535"/>
</dbReference>
<dbReference type="STRING" id="34691.A0A182XFC8"/>
<sequence>MDRCKKVHSLAKKHDVLKFQCHELNHQLHVASQIEIAKQRFVAFWESARKEQLKQSILLDVQNLRKKQTFIEGERTNALQAAGIIDQYYDWKLASIESEIENWMNRFDREKEEQDARFQKARATEKYWNELLQIHEQQVRDIGLLEVDLERWEEDAKFKVFCHRMATKLQAWWRGVMMSNIRIRDTFRAVYQRVQTNGMCHQRRIITEILAIRYCLFR</sequence>
<name>A0A182XFC8_ANOQN</name>
<proteinExistence type="predicted"/>
<accession>A0A182XFC8</accession>
<evidence type="ECO:0000313" key="1">
    <source>
        <dbReference type="EnsemblMetazoa" id="AQUA008535-PA"/>
    </source>
</evidence>
<protein>
    <recommendedName>
        <fullName evidence="3">Dynein regulatory complex protein 9</fullName>
    </recommendedName>
</protein>